<keyword evidence="2" id="KW-1185">Reference proteome</keyword>
<accession>A0ABQ4D3S2</accession>
<protein>
    <submittedName>
        <fullName evidence="1">Uncharacterized protein</fullName>
    </submittedName>
</protein>
<name>A0ABQ4D3S2_9ACTN</name>
<dbReference type="EMBL" id="BONE01000123">
    <property type="protein sequence ID" value="GIF78183.1"/>
    <property type="molecule type" value="Genomic_DNA"/>
</dbReference>
<gene>
    <name evidence="1" type="ORF">Asi02nite_77010</name>
</gene>
<proteinExistence type="predicted"/>
<evidence type="ECO:0000313" key="2">
    <source>
        <dbReference type="Proteomes" id="UP000604117"/>
    </source>
</evidence>
<organism evidence="1 2">
    <name type="scientific">Asanoa siamensis</name>
    <dbReference type="NCBI Taxonomy" id="926357"/>
    <lineage>
        <taxon>Bacteria</taxon>
        <taxon>Bacillati</taxon>
        <taxon>Actinomycetota</taxon>
        <taxon>Actinomycetes</taxon>
        <taxon>Micromonosporales</taxon>
        <taxon>Micromonosporaceae</taxon>
        <taxon>Asanoa</taxon>
    </lineage>
</organism>
<evidence type="ECO:0000313" key="1">
    <source>
        <dbReference type="EMBL" id="GIF78183.1"/>
    </source>
</evidence>
<sequence length="90" mass="9606">MDFVQSREETQMSLRAMVLRASVIGAVAASIVGATAAQAQAGIYTWKYSGSYNNASACAVAGADLVRTTEAVAYQCRGDFSTELYLAEIW</sequence>
<comment type="caution">
    <text evidence="1">The sequence shown here is derived from an EMBL/GenBank/DDBJ whole genome shotgun (WGS) entry which is preliminary data.</text>
</comment>
<reference evidence="1 2" key="1">
    <citation type="submission" date="2021-01" db="EMBL/GenBank/DDBJ databases">
        <title>Whole genome shotgun sequence of Asanoa siamensis NBRC 107932.</title>
        <authorList>
            <person name="Komaki H."/>
            <person name="Tamura T."/>
        </authorList>
    </citation>
    <scope>NUCLEOTIDE SEQUENCE [LARGE SCALE GENOMIC DNA]</scope>
    <source>
        <strain evidence="1 2">NBRC 107932</strain>
    </source>
</reference>
<dbReference type="Proteomes" id="UP000604117">
    <property type="component" value="Unassembled WGS sequence"/>
</dbReference>